<feature type="binding site" evidence="5">
    <location>
        <position position="42"/>
    </location>
    <ligand>
        <name>dimethylallyl diphosphate</name>
        <dbReference type="ChEBI" id="CHEBI:57623"/>
    </ligand>
</feature>
<accession>A0A1M5QAL7</accession>
<feature type="binding site" evidence="5">
    <location>
        <position position="219"/>
    </location>
    <ligand>
        <name>(2E)-4-hydroxy-3-methylbut-2-enyl diphosphate</name>
        <dbReference type="ChEBI" id="CHEBI:128753"/>
    </ligand>
</feature>
<dbReference type="NCBIfam" id="TIGR00216">
    <property type="entry name" value="ispH_lytB"/>
    <property type="match status" value="1"/>
</dbReference>
<dbReference type="FunFam" id="2.40.50.140:FF:000051">
    <property type="entry name" value="RNA-binding transcriptional accessory protein"/>
    <property type="match status" value="1"/>
</dbReference>
<dbReference type="GO" id="GO:0005737">
    <property type="term" value="C:cytoplasm"/>
    <property type="evidence" value="ECO:0007669"/>
    <property type="project" value="UniProtKB-ARBA"/>
</dbReference>
<evidence type="ECO:0000256" key="4">
    <source>
        <dbReference type="ARBA" id="ARBA00023014"/>
    </source>
</evidence>
<feature type="binding site" evidence="5">
    <location>
        <position position="75"/>
    </location>
    <ligand>
        <name>dimethylallyl diphosphate</name>
        <dbReference type="ChEBI" id="CHEBI:57623"/>
    </ligand>
</feature>
<feature type="binding site" evidence="5">
    <location>
        <position position="97"/>
    </location>
    <ligand>
        <name>[4Fe-4S] cluster</name>
        <dbReference type="ChEBI" id="CHEBI:49883"/>
    </ligand>
</feature>
<dbReference type="InterPro" id="IPR012340">
    <property type="entry name" value="NA-bd_OB-fold"/>
</dbReference>
<feature type="domain" description="S1 motif" evidence="6">
    <location>
        <begin position="309"/>
        <end position="377"/>
    </location>
</feature>
<comment type="function">
    <text evidence="5">Catalyzes the conversion of 1-hydroxy-2-methyl-2-(E)-butenyl 4-diphosphate (HMBPP) into a mixture of isopentenyl diphosphate (IPP) and dimethylallyl diphosphate (DMAPP). Acts in the terminal step of the DOXP/MEP pathway for isoprenoid precursor biosynthesis.</text>
</comment>
<dbReference type="SUPFAM" id="SSF50249">
    <property type="entry name" value="Nucleic acid-binding proteins"/>
    <property type="match status" value="4"/>
</dbReference>
<evidence type="ECO:0000256" key="1">
    <source>
        <dbReference type="ARBA" id="ARBA00022485"/>
    </source>
</evidence>
<dbReference type="EC" id="1.17.7.4" evidence="5"/>
<feature type="active site" description="Proton donor" evidence="5">
    <location>
        <position position="127"/>
    </location>
</feature>
<keyword evidence="5" id="KW-0560">Oxidoreductase</keyword>
<dbReference type="EMBL" id="FQWY01000031">
    <property type="protein sequence ID" value="SHH10861.1"/>
    <property type="molecule type" value="Genomic_DNA"/>
</dbReference>
<dbReference type="InterPro" id="IPR003451">
    <property type="entry name" value="LytB/IspH"/>
</dbReference>
<dbReference type="InterPro" id="IPR035104">
    <property type="entry name" value="Ribosomal_protein_S1-like"/>
</dbReference>
<dbReference type="PANTHER" id="PTHR30426">
    <property type="entry name" value="4-HYDROXY-3-METHYLBUT-2-ENYL DIPHOSPHATE REDUCTASE"/>
    <property type="match status" value="1"/>
</dbReference>
<dbReference type="PRINTS" id="PR00681">
    <property type="entry name" value="RIBOSOMALS1"/>
</dbReference>
<keyword evidence="3 5" id="KW-0408">Iron</keyword>
<feature type="binding site" evidence="5">
    <location>
        <position position="221"/>
    </location>
    <ligand>
        <name>isopentenyl diphosphate</name>
        <dbReference type="ChEBI" id="CHEBI:128769"/>
    </ligand>
</feature>
<feature type="binding site" evidence="5">
    <location>
        <position position="42"/>
    </location>
    <ligand>
        <name>isopentenyl diphosphate</name>
        <dbReference type="ChEBI" id="CHEBI:128769"/>
    </ligand>
</feature>
<keyword evidence="5" id="KW-0414">Isoprene biosynthesis</keyword>
<comment type="pathway">
    <text evidence="5">Isoprenoid biosynthesis; isopentenyl diphosphate biosynthesis via DXP pathway; isopentenyl diphosphate from 1-deoxy-D-xylulose 5-phosphate: step 6/6.</text>
</comment>
<dbReference type="InterPro" id="IPR003029">
    <property type="entry name" value="S1_domain"/>
</dbReference>
<dbReference type="GO" id="GO:0046872">
    <property type="term" value="F:metal ion binding"/>
    <property type="evidence" value="ECO:0007669"/>
    <property type="project" value="UniProtKB-KW"/>
</dbReference>
<dbReference type="GO" id="GO:0050992">
    <property type="term" value="P:dimethylallyl diphosphate biosynthetic process"/>
    <property type="evidence" value="ECO:0007669"/>
    <property type="project" value="UniProtKB-UniRule"/>
</dbReference>
<dbReference type="PANTHER" id="PTHR30426:SF0">
    <property type="entry name" value="4-HYDROXY-3-METHYLBUT-2-ENYL DIPHOSPHATE REDUCTASE"/>
    <property type="match status" value="1"/>
</dbReference>
<dbReference type="NCBIfam" id="NF000907">
    <property type="entry name" value="PRK00087.1"/>
    <property type="match status" value="1"/>
</dbReference>
<dbReference type="Gene3D" id="3.40.50.11270">
    <property type="match status" value="1"/>
</dbReference>
<protein>
    <recommendedName>
        <fullName evidence="5">4-hydroxy-3-methylbut-2-enyl diphosphate reductase</fullName>
        <shortName evidence="5">HMBPP reductase</shortName>
        <ecNumber evidence="5">1.17.7.4</ecNumber>
    </recommendedName>
</protein>
<comment type="pathway">
    <text evidence="5">Isoprenoid biosynthesis; dimethylallyl diphosphate biosynthesis; dimethylallyl diphosphate from (2E)-4-hydroxy-3-methylbutenyl diphosphate: step 1/1.</text>
</comment>
<dbReference type="NCBIfam" id="NF002187">
    <property type="entry name" value="PRK01045.1-1"/>
    <property type="match status" value="1"/>
</dbReference>
<comment type="catalytic activity">
    <reaction evidence="5">
        <text>dimethylallyl diphosphate + 2 oxidized [2Fe-2S]-[ferredoxin] + H2O = (2E)-4-hydroxy-3-methylbut-2-enyl diphosphate + 2 reduced [2Fe-2S]-[ferredoxin] + 2 H(+)</text>
        <dbReference type="Rhea" id="RHEA:24825"/>
        <dbReference type="Rhea" id="RHEA-COMP:10000"/>
        <dbReference type="Rhea" id="RHEA-COMP:10001"/>
        <dbReference type="ChEBI" id="CHEBI:15377"/>
        <dbReference type="ChEBI" id="CHEBI:15378"/>
        <dbReference type="ChEBI" id="CHEBI:33737"/>
        <dbReference type="ChEBI" id="CHEBI:33738"/>
        <dbReference type="ChEBI" id="CHEBI:57623"/>
        <dbReference type="ChEBI" id="CHEBI:128753"/>
        <dbReference type="EC" id="1.17.7.4"/>
    </reaction>
</comment>
<keyword evidence="4 5" id="KW-0411">Iron-sulfur</keyword>
<organism evidence="7 8">
    <name type="scientific">Thermosyntropha lipolytica DSM 11003</name>
    <dbReference type="NCBI Taxonomy" id="1123382"/>
    <lineage>
        <taxon>Bacteria</taxon>
        <taxon>Bacillati</taxon>
        <taxon>Bacillota</taxon>
        <taxon>Clostridia</taxon>
        <taxon>Eubacteriales</taxon>
        <taxon>Syntrophomonadaceae</taxon>
        <taxon>Thermosyntropha</taxon>
    </lineage>
</organism>
<feature type="binding site" evidence="5">
    <location>
        <position position="220"/>
    </location>
    <ligand>
        <name>isopentenyl diphosphate</name>
        <dbReference type="ChEBI" id="CHEBI:128769"/>
    </ligand>
</feature>
<feature type="binding site" evidence="5">
    <location>
        <position position="125"/>
    </location>
    <ligand>
        <name>dimethylallyl diphosphate</name>
        <dbReference type="ChEBI" id="CHEBI:57623"/>
    </ligand>
</feature>
<dbReference type="CDD" id="cd05688">
    <property type="entry name" value="S1_RPS1_repeat_ec3"/>
    <property type="match status" value="1"/>
</dbReference>
<keyword evidence="1 5" id="KW-0004">4Fe-4S</keyword>
<feature type="binding site" evidence="5">
    <location>
        <position position="191"/>
    </location>
    <ligand>
        <name>[4Fe-4S] cluster</name>
        <dbReference type="ChEBI" id="CHEBI:49883"/>
    </ligand>
</feature>
<feature type="binding site" evidence="5">
    <location>
        <position position="263"/>
    </location>
    <ligand>
        <name>(2E)-4-hydroxy-3-methylbut-2-enyl diphosphate</name>
        <dbReference type="ChEBI" id="CHEBI:128753"/>
    </ligand>
</feature>
<feature type="binding site" evidence="5">
    <location>
        <position position="263"/>
    </location>
    <ligand>
        <name>dimethylallyl diphosphate</name>
        <dbReference type="ChEBI" id="CHEBI:57623"/>
    </ligand>
</feature>
<comment type="cofactor">
    <cofactor evidence="5">
        <name>[4Fe-4S] cluster</name>
        <dbReference type="ChEBI" id="CHEBI:49883"/>
    </cofactor>
    <text evidence="5">Binds 1 [4Fe-4S] cluster per subunit.</text>
</comment>
<feature type="binding site" evidence="5">
    <location>
        <position position="163"/>
    </location>
    <ligand>
        <name>(2E)-4-hydroxy-3-methylbut-2-enyl diphosphate</name>
        <dbReference type="ChEBI" id="CHEBI:128753"/>
    </ligand>
</feature>
<dbReference type="Gene3D" id="3.40.1010.20">
    <property type="entry name" value="4-hydroxy-3-methylbut-2-enyl diphosphate reductase, catalytic domain"/>
    <property type="match status" value="2"/>
</dbReference>
<feature type="binding site" evidence="5">
    <location>
        <position position="221"/>
    </location>
    <ligand>
        <name>dimethylallyl diphosphate</name>
        <dbReference type="ChEBI" id="CHEBI:57623"/>
    </ligand>
</feature>
<evidence type="ECO:0000313" key="8">
    <source>
        <dbReference type="Proteomes" id="UP000242329"/>
    </source>
</evidence>
<dbReference type="Proteomes" id="UP000242329">
    <property type="component" value="Unassembled WGS sequence"/>
</dbReference>
<feature type="binding site" evidence="5">
    <location>
        <position position="219"/>
    </location>
    <ligand>
        <name>dimethylallyl diphosphate</name>
        <dbReference type="ChEBI" id="CHEBI:57623"/>
    </ligand>
</feature>
<feature type="binding site" evidence="5">
    <location>
        <position position="75"/>
    </location>
    <ligand>
        <name>isopentenyl diphosphate</name>
        <dbReference type="ChEBI" id="CHEBI:128769"/>
    </ligand>
</feature>
<dbReference type="GO" id="GO:0003729">
    <property type="term" value="F:mRNA binding"/>
    <property type="evidence" value="ECO:0007669"/>
    <property type="project" value="UniProtKB-ARBA"/>
</dbReference>
<feature type="binding site" evidence="5">
    <location>
        <position position="263"/>
    </location>
    <ligand>
        <name>isopentenyl diphosphate</name>
        <dbReference type="ChEBI" id="CHEBI:128769"/>
    </ligand>
</feature>
<feature type="binding site" evidence="5">
    <location>
        <position position="14"/>
    </location>
    <ligand>
        <name>[4Fe-4S] cluster</name>
        <dbReference type="ChEBI" id="CHEBI:49883"/>
    </ligand>
</feature>
<dbReference type="GO" id="GO:0019288">
    <property type="term" value="P:isopentenyl diphosphate biosynthetic process, methylerythritol 4-phosphate pathway"/>
    <property type="evidence" value="ECO:0007669"/>
    <property type="project" value="UniProtKB-UniRule"/>
</dbReference>
<dbReference type="HAMAP" id="MF_00191">
    <property type="entry name" value="IspH"/>
    <property type="match status" value="1"/>
</dbReference>
<proteinExistence type="inferred from homology"/>
<dbReference type="Gene3D" id="2.40.50.140">
    <property type="entry name" value="Nucleic acid-binding proteins"/>
    <property type="match status" value="4"/>
</dbReference>
<keyword evidence="2 5" id="KW-0479">Metal-binding</keyword>
<feature type="domain" description="S1 motif" evidence="6">
    <location>
        <begin position="569"/>
        <end position="638"/>
    </location>
</feature>
<feature type="binding site" evidence="5">
    <location>
        <position position="219"/>
    </location>
    <ligand>
        <name>isopentenyl diphosphate</name>
        <dbReference type="ChEBI" id="CHEBI:128769"/>
    </ligand>
</feature>
<keyword evidence="8" id="KW-1185">Reference proteome</keyword>
<feature type="binding site" evidence="5">
    <location>
        <position position="221"/>
    </location>
    <ligand>
        <name>(2E)-4-hydroxy-3-methylbut-2-enyl diphosphate</name>
        <dbReference type="ChEBI" id="CHEBI:128753"/>
    </ligand>
</feature>
<dbReference type="GO" id="GO:0051745">
    <property type="term" value="F:4-hydroxy-3-methylbut-2-enyl diphosphate reductase activity"/>
    <property type="evidence" value="ECO:0007669"/>
    <property type="project" value="UniProtKB-UniRule"/>
</dbReference>
<dbReference type="PROSITE" id="PS50126">
    <property type="entry name" value="S1"/>
    <property type="match status" value="4"/>
</dbReference>
<feature type="binding site" evidence="5">
    <location>
        <position position="125"/>
    </location>
    <ligand>
        <name>isopentenyl diphosphate</name>
        <dbReference type="ChEBI" id="CHEBI:128769"/>
    </ligand>
</feature>
<dbReference type="Pfam" id="PF00575">
    <property type="entry name" value="S1"/>
    <property type="match status" value="4"/>
</dbReference>
<sequence>MRLQVYLAEKAGFCAGVKRAFALAEKAASKPGKWYTLGSLVHNKEVVEYFAQKGIKTVENIDQIEENAGLIIRSHGVAPEVIEQARARGIIIEDATCPLVKRVHEMVALLKREGYVIVIFGDRNHPEVEGILGYCGYDAQVIRSAEEALSIDNAPRIGLVSQTTKDEEDFYRVASVLVKKAQELRIFNTICPATRERQEEALSLSRKVDLMLVIGDETSSNTNTLYEECKNTGVKTYKIQKAEQIEEEWLKGVNAVGITAGASTPDWIIKEVVDKMAGYNSGEKYNEGVEESFVRLEAEMADFTPPERGDIIKGVVVEVRDNEVMVDVGGKSEGVIPLRELTVREVNSAKEVVKAGDEIEVLVLKWDDDGTILLSKKRADMEKALERLEEAYKSGAVIEGTVIDTVKGGLLVDVGVVAFLPASHLEEGYVKDLDAYKGKKLDFKVMEFNRHKRKGSQVVLSRKEIVAEEKERKKQELWHNIAEGQIRKGIVKRLTDYGVFVDLGGFEGLLHVSELDYKRIEHPSDILKEGQEIEVKVIGLDPEKERIALSRKALLRSPWEMVGEKYKVGDIIEGTVVRLVPFGVFIQVEPGVDGLCHISQLANRRVEKPEQVVKLGEKVKVKILDINIEEKRLSLSIKEALDDIDRREVEAYLKSQE</sequence>
<comment type="similarity">
    <text evidence="5">Belongs to the IspH family.</text>
</comment>
<evidence type="ECO:0000256" key="2">
    <source>
        <dbReference type="ARBA" id="ARBA00022723"/>
    </source>
</evidence>
<feature type="binding site" evidence="5">
    <location>
        <position position="125"/>
    </location>
    <ligand>
        <name>(2E)-4-hydroxy-3-methylbut-2-enyl diphosphate</name>
        <dbReference type="ChEBI" id="CHEBI:128753"/>
    </ligand>
</feature>
<dbReference type="CDD" id="cd13944">
    <property type="entry name" value="lytB_ispH"/>
    <property type="match status" value="1"/>
</dbReference>
<feature type="domain" description="S1 motif" evidence="6">
    <location>
        <begin position="484"/>
        <end position="552"/>
    </location>
</feature>
<feature type="domain" description="S1 motif" evidence="6">
    <location>
        <begin position="395"/>
        <end position="463"/>
    </location>
</feature>
<dbReference type="UniPathway" id="UPA00059">
    <property type="reaction ID" value="UER00105"/>
</dbReference>
<dbReference type="CDD" id="cd04465">
    <property type="entry name" value="S1_RPS1_repeat_ec2_hs2"/>
    <property type="match status" value="1"/>
</dbReference>
<reference evidence="8" key="1">
    <citation type="submission" date="2016-11" db="EMBL/GenBank/DDBJ databases">
        <authorList>
            <person name="Varghese N."/>
            <person name="Submissions S."/>
        </authorList>
    </citation>
    <scope>NUCLEOTIDE SEQUENCE [LARGE SCALE GENOMIC DNA]</scope>
    <source>
        <strain evidence="8">DSM 11003</strain>
    </source>
</reference>
<feature type="binding site" evidence="5">
    <location>
        <position position="220"/>
    </location>
    <ligand>
        <name>(2E)-4-hydroxy-3-methylbut-2-enyl diphosphate</name>
        <dbReference type="ChEBI" id="CHEBI:128753"/>
    </ligand>
</feature>
<gene>
    <name evidence="5" type="primary">ispH</name>
    <name evidence="7" type="ORF">SAMN02745221_01703</name>
</gene>
<evidence type="ECO:0000313" key="7">
    <source>
        <dbReference type="EMBL" id="SHH10861.1"/>
    </source>
</evidence>
<dbReference type="RefSeq" id="WP_242939031.1">
    <property type="nucleotide sequence ID" value="NZ_FQWY01000031.1"/>
</dbReference>
<dbReference type="UniPathway" id="UPA00056">
    <property type="reaction ID" value="UER00097"/>
</dbReference>
<evidence type="ECO:0000256" key="5">
    <source>
        <dbReference type="HAMAP-Rule" id="MF_00191"/>
    </source>
</evidence>
<dbReference type="CDD" id="cd05687">
    <property type="entry name" value="S1_RPS1_repeat_ec1_hs1"/>
    <property type="match status" value="1"/>
</dbReference>
<dbReference type="NCBIfam" id="NF005208">
    <property type="entry name" value="PRK06676.1"/>
    <property type="match status" value="1"/>
</dbReference>
<feature type="binding site" evidence="5">
    <location>
        <position position="75"/>
    </location>
    <ligand>
        <name>(2E)-4-hydroxy-3-methylbut-2-enyl diphosphate</name>
        <dbReference type="ChEBI" id="CHEBI:128753"/>
    </ligand>
</feature>
<dbReference type="SMART" id="SM00316">
    <property type="entry name" value="S1"/>
    <property type="match status" value="4"/>
</dbReference>
<dbReference type="Pfam" id="PF02401">
    <property type="entry name" value="LYTB"/>
    <property type="match status" value="1"/>
</dbReference>
<dbReference type="AlphaFoldDB" id="A0A1M5QAL7"/>
<name>A0A1M5QAL7_9FIRM</name>
<comment type="catalytic activity">
    <reaction evidence="5">
        <text>isopentenyl diphosphate + 2 oxidized [2Fe-2S]-[ferredoxin] + H2O = (2E)-4-hydroxy-3-methylbut-2-enyl diphosphate + 2 reduced [2Fe-2S]-[ferredoxin] + 2 H(+)</text>
        <dbReference type="Rhea" id="RHEA:24488"/>
        <dbReference type="Rhea" id="RHEA-COMP:10000"/>
        <dbReference type="Rhea" id="RHEA-COMP:10001"/>
        <dbReference type="ChEBI" id="CHEBI:15377"/>
        <dbReference type="ChEBI" id="CHEBI:15378"/>
        <dbReference type="ChEBI" id="CHEBI:33737"/>
        <dbReference type="ChEBI" id="CHEBI:33738"/>
        <dbReference type="ChEBI" id="CHEBI:128753"/>
        <dbReference type="ChEBI" id="CHEBI:128769"/>
        <dbReference type="EC" id="1.17.7.4"/>
    </reaction>
</comment>
<feature type="binding site" evidence="5">
    <location>
        <position position="220"/>
    </location>
    <ligand>
        <name>dimethylallyl diphosphate</name>
        <dbReference type="ChEBI" id="CHEBI:57623"/>
    </ligand>
</feature>
<dbReference type="STRING" id="1123382.SAMN02745221_01703"/>
<evidence type="ECO:0000256" key="3">
    <source>
        <dbReference type="ARBA" id="ARBA00023004"/>
    </source>
</evidence>
<dbReference type="GO" id="GO:0016114">
    <property type="term" value="P:terpenoid biosynthetic process"/>
    <property type="evidence" value="ECO:0007669"/>
    <property type="project" value="UniProtKB-UniRule"/>
</dbReference>
<evidence type="ECO:0000259" key="6">
    <source>
        <dbReference type="PROSITE" id="PS50126"/>
    </source>
</evidence>
<dbReference type="GO" id="GO:0051539">
    <property type="term" value="F:4 iron, 4 sulfur cluster binding"/>
    <property type="evidence" value="ECO:0007669"/>
    <property type="project" value="UniProtKB-UniRule"/>
</dbReference>
<feature type="binding site" evidence="5">
    <location>
        <position position="42"/>
    </location>
    <ligand>
        <name>(2E)-4-hydroxy-3-methylbut-2-enyl diphosphate</name>
        <dbReference type="ChEBI" id="CHEBI:128753"/>
    </ligand>
</feature>